<protein>
    <submittedName>
        <fullName evidence="1">Uncharacterized protein</fullName>
    </submittedName>
</protein>
<keyword evidence="2" id="KW-1185">Reference proteome</keyword>
<evidence type="ECO:0000313" key="1">
    <source>
        <dbReference type="EMBL" id="GLQ74874.1"/>
    </source>
</evidence>
<evidence type="ECO:0000313" key="2">
    <source>
        <dbReference type="Proteomes" id="UP001156690"/>
    </source>
</evidence>
<proteinExistence type="predicted"/>
<dbReference type="AlphaFoldDB" id="A0AAV5NWF5"/>
<dbReference type="EMBL" id="BSNX01000066">
    <property type="protein sequence ID" value="GLQ74874.1"/>
    <property type="molecule type" value="Genomic_DNA"/>
</dbReference>
<name>A0AAV5NWF5_9VIBR</name>
<reference evidence="2" key="1">
    <citation type="journal article" date="2019" name="Int. J. Syst. Evol. Microbiol.">
        <title>The Global Catalogue of Microorganisms (GCM) 10K type strain sequencing project: providing services to taxonomists for standard genome sequencing and annotation.</title>
        <authorList>
            <consortium name="The Broad Institute Genomics Platform"/>
            <consortium name="The Broad Institute Genome Sequencing Center for Infectious Disease"/>
            <person name="Wu L."/>
            <person name="Ma J."/>
        </authorList>
    </citation>
    <scope>NUCLEOTIDE SEQUENCE [LARGE SCALE GENOMIC DNA]</scope>
    <source>
        <strain evidence="2">NBRC 15640</strain>
    </source>
</reference>
<dbReference type="Proteomes" id="UP001156690">
    <property type="component" value="Unassembled WGS sequence"/>
</dbReference>
<organism evidence="1 2">
    <name type="scientific">Vibrio penaeicida</name>
    <dbReference type="NCBI Taxonomy" id="104609"/>
    <lineage>
        <taxon>Bacteria</taxon>
        <taxon>Pseudomonadati</taxon>
        <taxon>Pseudomonadota</taxon>
        <taxon>Gammaproteobacteria</taxon>
        <taxon>Vibrionales</taxon>
        <taxon>Vibrionaceae</taxon>
        <taxon>Vibrio</taxon>
    </lineage>
</organism>
<gene>
    <name evidence="1" type="ORF">GCM10007932_42360</name>
</gene>
<comment type="caution">
    <text evidence="1">The sequence shown here is derived from an EMBL/GenBank/DDBJ whole genome shotgun (WGS) entry which is preliminary data.</text>
</comment>
<accession>A0AAV5NWF5</accession>
<sequence length="464" mass="53471">MNITDNGINMLDSYSASIKKFDSINYDYNCIDEIKVNSDVKLNDYLKGIYSEAKHMKPVCERSRSILRACLEEVICKDSQLDNNDLTDALQDFDIYPVIKTVEHAELMLHKNTILSNYLHSYAARSVGVRHFFSKQCTRVKSINCNKSLTGPAIIPRGEGKYLKIYGLGINKLSKTPVVCLNNITTDFQYINSDREIMLCTDYPKILEKYNNTYYERSVYFINCVNRYIWRNIEFNSKSEIVLFDEDFVCELVARLLLDQDNAFYKLFSNQAALIYLLNERKKAKESNVRCQIDGTTDFFWYRGKKSLNSLKLEITENSKLRLVCPVGKIEPIEFEARKLAKLMDERIIYPDNTISYFVTSLFPGVVNLGGGSQSEYLPKIKEILIATCKKFNILNIGQQDTLEENQISKLLFYGLLEADQSLDLALCQMDGNDDLDQLIEDKLRYTLKESVGELNAFKYLLSL</sequence>